<feature type="region of interest" description="Disordered" evidence="1">
    <location>
        <begin position="1"/>
        <end position="49"/>
    </location>
</feature>
<protein>
    <submittedName>
        <fullName evidence="2">Uncharacterized protein</fullName>
    </submittedName>
</protein>
<evidence type="ECO:0000313" key="3">
    <source>
        <dbReference type="Proteomes" id="UP001596112"/>
    </source>
</evidence>
<reference evidence="3" key="1">
    <citation type="journal article" date="2019" name="Int. J. Syst. Evol. Microbiol.">
        <title>The Global Catalogue of Microorganisms (GCM) 10K type strain sequencing project: providing services to taxonomists for standard genome sequencing and annotation.</title>
        <authorList>
            <consortium name="The Broad Institute Genomics Platform"/>
            <consortium name="The Broad Institute Genome Sequencing Center for Infectious Disease"/>
            <person name="Wu L."/>
            <person name="Ma J."/>
        </authorList>
    </citation>
    <scope>NUCLEOTIDE SEQUENCE [LARGE SCALE GENOMIC DNA]</scope>
    <source>
        <strain evidence="3">JCM 9918</strain>
    </source>
</reference>
<comment type="caution">
    <text evidence="2">The sequence shown here is derived from an EMBL/GenBank/DDBJ whole genome shotgun (WGS) entry which is preliminary data.</text>
</comment>
<feature type="compositionally biased region" description="Basic and acidic residues" evidence="1">
    <location>
        <begin position="28"/>
        <end position="49"/>
    </location>
</feature>
<organism evidence="2 3">
    <name type="scientific">Streptomyces heilongjiangensis</name>
    <dbReference type="NCBI Taxonomy" id="945052"/>
    <lineage>
        <taxon>Bacteria</taxon>
        <taxon>Bacillati</taxon>
        <taxon>Actinomycetota</taxon>
        <taxon>Actinomycetes</taxon>
        <taxon>Kitasatosporales</taxon>
        <taxon>Streptomycetaceae</taxon>
        <taxon>Streptomyces</taxon>
    </lineage>
</organism>
<evidence type="ECO:0000313" key="2">
    <source>
        <dbReference type="EMBL" id="MFC5808886.1"/>
    </source>
</evidence>
<sequence length="49" mass="5230">MAIGDGAQATSTTREPLLGDATTPTQDATRDGDDTSDIRHLFDHLHPPL</sequence>
<accession>A0ABW1B7W7</accession>
<keyword evidence="3" id="KW-1185">Reference proteome</keyword>
<name>A0ABW1B7W7_9ACTN</name>
<dbReference type="Proteomes" id="UP001596112">
    <property type="component" value="Unassembled WGS sequence"/>
</dbReference>
<dbReference type="EMBL" id="JBHSNZ010000008">
    <property type="protein sequence ID" value="MFC5808886.1"/>
    <property type="molecule type" value="Genomic_DNA"/>
</dbReference>
<gene>
    <name evidence="2" type="ORF">ACFQGO_15470</name>
</gene>
<evidence type="ECO:0000256" key="1">
    <source>
        <dbReference type="SAM" id="MobiDB-lite"/>
    </source>
</evidence>
<proteinExistence type="predicted"/>
<dbReference type="RefSeq" id="WP_272171638.1">
    <property type="nucleotide sequence ID" value="NZ_JAQOSL010000034.1"/>
</dbReference>